<dbReference type="RefSeq" id="WP_116391433.1">
    <property type="nucleotide sequence ID" value="NZ_QUQO01000001.1"/>
</dbReference>
<dbReference type="InterPro" id="IPR036390">
    <property type="entry name" value="WH_DNA-bd_sf"/>
</dbReference>
<dbReference type="InterPro" id="IPR000835">
    <property type="entry name" value="HTH_MarR-typ"/>
</dbReference>
<dbReference type="EMBL" id="QUQO01000001">
    <property type="protein sequence ID" value="RFB04800.1"/>
    <property type="molecule type" value="Genomic_DNA"/>
</dbReference>
<dbReference type="InterPro" id="IPR039422">
    <property type="entry name" value="MarR/SlyA-like"/>
</dbReference>
<feature type="domain" description="HTH marR-type" evidence="1">
    <location>
        <begin position="11"/>
        <end position="149"/>
    </location>
</feature>
<evidence type="ECO:0000313" key="3">
    <source>
        <dbReference type="Proteomes" id="UP000264589"/>
    </source>
</evidence>
<dbReference type="InParanoid" id="A0A371RH78"/>
<dbReference type="InterPro" id="IPR036388">
    <property type="entry name" value="WH-like_DNA-bd_sf"/>
</dbReference>
<dbReference type="Proteomes" id="UP000264589">
    <property type="component" value="Unassembled WGS sequence"/>
</dbReference>
<dbReference type="PANTHER" id="PTHR33164">
    <property type="entry name" value="TRANSCRIPTIONAL REGULATOR, MARR FAMILY"/>
    <property type="match status" value="1"/>
</dbReference>
<dbReference type="SMART" id="SM00347">
    <property type="entry name" value="HTH_MARR"/>
    <property type="match status" value="1"/>
</dbReference>
<dbReference type="PANTHER" id="PTHR33164:SF43">
    <property type="entry name" value="HTH-TYPE TRANSCRIPTIONAL REPRESSOR YETL"/>
    <property type="match status" value="1"/>
</dbReference>
<sequence length="165" mass="18310">MSDDIIRDLGLLCLGTRLKRLGERLQGETLGMIDEADLTIQPNQCPVIVALHRLGPLSIGELVGTLGISQPAVTRTVGLLTEQELVEIRRSTEDQRRREVHLTAEGANFARRADTHLWPVIEAAVTELCTDLKGPLLRQLAEIEDRLDALPLRDHLTAKKEAKAR</sequence>
<dbReference type="Pfam" id="PF12802">
    <property type="entry name" value="MarR_2"/>
    <property type="match status" value="1"/>
</dbReference>
<accession>A0A371RH78</accession>
<dbReference type="OrthoDB" id="1431064at2"/>
<evidence type="ECO:0000259" key="1">
    <source>
        <dbReference type="PROSITE" id="PS50995"/>
    </source>
</evidence>
<keyword evidence="3" id="KW-1185">Reference proteome</keyword>
<reference evidence="2 3" key="1">
    <citation type="submission" date="2018-08" db="EMBL/GenBank/DDBJ databases">
        <title>Parvularcula sp. SM1705, isolated from surface water of the South Sea China.</title>
        <authorList>
            <person name="Sun L."/>
        </authorList>
    </citation>
    <scope>NUCLEOTIDE SEQUENCE [LARGE SCALE GENOMIC DNA]</scope>
    <source>
        <strain evidence="2 3">SM1705</strain>
    </source>
</reference>
<evidence type="ECO:0000313" key="2">
    <source>
        <dbReference type="EMBL" id="RFB04800.1"/>
    </source>
</evidence>
<proteinExistence type="predicted"/>
<organism evidence="2 3">
    <name type="scientific">Parvularcula marina</name>
    <dbReference type="NCBI Taxonomy" id="2292771"/>
    <lineage>
        <taxon>Bacteria</taxon>
        <taxon>Pseudomonadati</taxon>
        <taxon>Pseudomonadota</taxon>
        <taxon>Alphaproteobacteria</taxon>
        <taxon>Parvularculales</taxon>
        <taxon>Parvularculaceae</taxon>
        <taxon>Parvularcula</taxon>
    </lineage>
</organism>
<dbReference type="GO" id="GO:0006950">
    <property type="term" value="P:response to stress"/>
    <property type="evidence" value="ECO:0007669"/>
    <property type="project" value="TreeGrafter"/>
</dbReference>
<comment type="caution">
    <text evidence="2">The sequence shown here is derived from an EMBL/GenBank/DDBJ whole genome shotgun (WGS) entry which is preliminary data.</text>
</comment>
<gene>
    <name evidence="2" type="ORF">DX908_05600</name>
</gene>
<dbReference type="SUPFAM" id="SSF46785">
    <property type="entry name" value="Winged helix' DNA-binding domain"/>
    <property type="match status" value="1"/>
</dbReference>
<dbReference type="Gene3D" id="1.10.10.10">
    <property type="entry name" value="Winged helix-like DNA-binding domain superfamily/Winged helix DNA-binding domain"/>
    <property type="match status" value="1"/>
</dbReference>
<dbReference type="GO" id="GO:0003700">
    <property type="term" value="F:DNA-binding transcription factor activity"/>
    <property type="evidence" value="ECO:0007669"/>
    <property type="project" value="InterPro"/>
</dbReference>
<dbReference type="PROSITE" id="PS50995">
    <property type="entry name" value="HTH_MARR_2"/>
    <property type="match status" value="1"/>
</dbReference>
<protein>
    <submittedName>
        <fullName evidence="2">MarR family transcriptional regulator</fullName>
    </submittedName>
</protein>
<name>A0A371RH78_9PROT</name>
<dbReference type="AlphaFoldDB" id="A0A371RH78"/>